<evidence type="ECO:0000256" key="3">
    <source>
        <dbReference type="ARBA" id="ARBA00022692"/>
    </source>
</evidence>
<dbReference type="Gene3D" id="3.40.190.10">
    <property type="entry name" value="Periplasmic binding protein-like II"/>
    <property type="match status" value="1"/>
</dbReference>
<feature type="disulfide bond" evidence="17">
    <location>
        <begin position="8"/>
        <end position="277"/>
    </location>
</feature>
<dbReference type="InterPro" id="IPR015683">
    <property type="entry name" value="Ionotropic_Glu_rcpt"/>
</dbReference>
<sequence>FVFLISVCDQMSIGVFLFFGVKDAMTVDIVESFTNKFHIPLVSPSLTKVKNVASSFQIHMKPSYTRAIIDMVKHYKWKVLYYVYDSNEGLQRFEEVYSTLHRDPTLNISVVPVKLEEVDYSHEILRSLDVMYYIGLKTFTIDLSSLDAYRSLMRQIAEVGMNREGYFYLFACLDFSKLDFTRFLHGGVNVTGFDIVDSNSADVKSFLRKWRSANTNIYPSAGEPLMSESAMSVDALETIVSALDMMLQEDRFIFKKNFRRLKMFNFNGNITTRGIPCSKVTNLDPPPQPWQHGQEILQALKSVMFNGLTGPVSFDEKGYRKDFELLVSTVGIDRPPQQEPPYLQLRDPKNKGTTANSRILNGDKYEGFILDFAEKIAEELNVNLKFREVSDENYGEEISKGIWNGMVGELRNGTADLAIAPLTITLAREKAIDFTKPFMDVGISIMIKKPDIEKPGVFSFMKPFSLSIWMFILLAYTAVSIGLFLVSRFSPYEWRKILSSAGISYENDFSLINSFWFSTGALMLQGSDECPRSISGRIIGTVWWFFVLIIISTYTANLAAFLTVENMVAPIESADQLAAQDQIKYGCRKSGSTEKFFEENQVTTYRNMGAYMKNNPSVMVATTREGIERVRNSKGKYALLIESTMNEYENSREPCDTLKVGRNLNAEGYGIATPTGSIYRLNLAVLMLHEDGTLLRLKRRWWQDKSQCAPEGTKESSGKPSLSLSNVAGVFYILIGGLVIAVVFGAFQFIVKQLHLEPKVIKSGSRVYVWVWAGIRHK</sequence>
<feature type="binding site" evidence="15">
    <location>
        <position position="642"/>
    </location>
    <ligand>
        <name>L-glutamate</name>
        <dbReference type="ChEBI" id="CHEBI:29985"/>
    </ligand>
</feature>
<evidence type="ECO:0000256" key="11">
    <source>
        <dbReference type="ARBA" id="ARBA00023257"/>
    </source>
</evidence>
<dbReference type="SMART" id="SM00079">
    <property type="entry name" value="PBPe"/>
    <property type="match status" value="1"/>
</dbReference>
<dbReference type="InterPro" id="IPR001320">
    <property type="entry name" value="Iontro_rcpt_C"/>
</dbReference>
<feature type="binding site" evidence="15">
    <location>
        <position position="423"/>
    </location>
    <ligand>
        <name>L-glutamate</name>
        <dbReference type="ChEBI" id="CHEBI:29985"/>
    </ligand>
</feature>
<dbReference type="GO" id="GO:0038023">
    <property type="term" value="F:signaling receptor activity"/>
    <property type="evidence" value="ECO:0007669"/>
    <property type="project" value="InterPro"/>
</dbReference>
<dbReference type="FunFam" id="3.40.190.10:FF:000060">
    <property type="entry name" value="Glutamate receptor ionotropic, kainate 1"/>
    <property type="match status" value="1"/>
</dbReference>
<dbReference type="InterPro" id="IPR028082">
    <property type="entry name" value="Peripla_BP_I"/>
</dbReference>
<evidence type="ECO:0008006" key="23">
    <source>
        <dbReference type="Google" id="ProtNLM"/>
    </source>
</evidence>
<feature type="domain" description="Ionotropic glutamate receptor L-glutamate and glycine-binding" evidence="20">
    <location>
        <begin position="341"/>
        <end position="412"/>
    </location>
</feature>
<evidence type="ECO:0000256" key="7">
    <source>
        <dbReference type="ARBA" id="ARBA00023065"/>
    </source>
</evidence>
<keyword evidence="3 18" id="KW-0812">Transmembrane</keyword>
<dbReference type="InterPro" id="IPR019594">
    <property type="entry name" value="Glu/Gly-bd"/>
</dbReference>
<proteinExistence type="predicted"/>
<keyword evidence="22" id="KW-1185">Reference proteome</keyword>
<evidence type="ECO:0000256" key="13">
    <source>
        <dbReference type="ARBA" id="ARBA00023303"/>
    </source>
</evidence>
<feature type="binding site" evidence="15">
    <location>
        <position position="421"/>
    </location>
    <ligand>
        <name>L-glutamate</name>
        <dbReference type="ChEBI" id="CHEBI:29985"/>
    </ligand>
</feature>
<feature type="non-terminal residue" evidence="21">
    <location>
        <position position="1"/>
    </location>
</feature>
<dbReference type="Gene3D" id="1.10.287.70">
    <property type="match status" value="1"/>
</dbReference>
<dbReference type="Pfam" id="PF10613">
    <property type="entry name" value="Lig_chan-Glu_bd"/>
    <property type="match status" value="1"/>
</dbReference>
<dbReference type="FunFam" id="1.10.287.70:FF:000105">
    <property type="entry name" value="Eye-enriched kainate receptor, isoform A"/>
    <property type="match status" value="1"/>
</dbReference>
<dbReference type="EMBL" id="VSWD01000006">
    <property type="protein sequence ID" value="KAK3099876.1"/>
    <property type="molecule type" value="Genomic_DNA"/>
</dbReference>
<feature type="binding site" evidence="15">
    <location>
        <position position="428"/>
    </location>
    <ligand>
        <name>L-glutamate</name>
        <dbReference type="ChEBI" id="CHEBI:29985"/>
    </ligand>
</feature>
<evidence type="ECO:0000313" key="22">
    <source>
        <dbReference type="Proteomes" id="UP001186944"/>
    </source>
</evidence>
<dbReference type="InterPro" id="IPR001828">
    <property type="entry name" value="ANF_lig-bd_rcpt"/>
</dbReference>
<dbReference type="FunFam" id="3.40.190.10:FF:000024">
    <property type="entry name" value="Glutamate receptor, ionotropic, delta 1"/>
    <property type="match status" value="1"/>
</dbReference>
<evidence type="ECO:0000256" key="10">
    <source>
        <dbReference type="ARBA" id="ARBA00023180"/>
    </source>
</evidence>
<keyword evidence="12" id="KW-1071">Ligand-gated ion channel</keyword>
<evidence type="ECO:0000256" key="4">
    <source>
        <dbReference type="ARBA" id="ARBA00022729"/>
    </source>
</evidence>
<feature type="transmembrane region" description="Helical" evidence="18">
    <location>
        <begin position="466"/>
        <end position="486"/>
    </location>
</feature>
<evidence type="ECO:0000256" key="6">
    <source>
        <dbReference type="ARBA" id="ARBA00023018"/>
    </source>
</evidence>
<dbReference type="PANTHER" id="PTHR18966">
    <property type="entry name" value="IONOTROPIC GLUTAMATE RECEPTOR"/>
    <property type="match status" value="1"/>
</dbReference>
<feature type="site" description="Crucial to convey clamshell closure to channel opening" evidence="16">
    <location>
        <position position="571"/>
    </location>
</feature>
<keyword evidence="17" id="KW-1015">Disulfide bond</keyword>
<dbReference type="PRINTS" id="PR00177">
    <property type="entry name" value="NMDARECEPTOR"/>
</dbReference>
<keyword evidence="7" id="KW-0406">Ion transport</keyword>
<name>A0AA89C8R7_PINIB</name>
<dbReference type="GO" id="GO:0015276">
    <property type="term" value="F:ligand-gated monoatomic ion channel activity"/>
    <property type="evidence" value="ECO:0007669"/>
    <property type="project" value="InterPro"/>
</dbReference>
<evidence type="ECO:0000259" key="20">
    <source>
        <dbReference type="SMART" id="SM00918"/>
    </source>
</evidence>
<dbReference type="AlphaFoldDB" id="A0AA89C8R7"/>
<evidence type="ECO:0000256" key="5">
    <source>
        <dbReference type="ARBA" id="ARBA00022989"/>
    </source>
</evidence>
<gene>
    <name evidence="21" type="ORF">FSP39_011081</name>
</gene>
<feature type="binding site" evidence="15">
    <location>
        <position position="593"/>
    </location>
    <ligand>
        <name>L-glutamate</name>
        <dbReference type="ChEBI" id="CHEBI:29985"/>
    </ligand>
</feature>
<protein>
    <recommendedName>
        <fullName evidence="23">Glutamate receptor</fullName>
    </recommendedName>
</protein>
<keyword evidence="8 18" id="KW-0472">Membrane</keyword>
<evidence type="ECO:0000256" key="18">
    <source>
        <dbReference type="SAM" id="Phobius"/>
    </source>
</evidence>
<evidence type="ECO:0000256" key="16">
    <source>
        <dbReference type="PIRSR" id="PIRSR601508-2"/>
    </source>
</evidence>
<dbReference type="Pfam" id="PF00060">
    <property type="entry name" value="Lig_chan"/>
    <property type="match status" value="1"/>
</dbReference>
<keyword evidence="2" id="KW-1003">Cell membrane</keyword>
<evidence type="ECO:0000259" key="19">
    <source>
        <dbReference type="SMART" id="SM00079"/>
    </source>
</evidence>
<dbReference type="Proteomes" id="UP001186944">
    <property type="component" value="Unassembled WGS sequence"/>
</dbReference>
<evidence type="ECO:0000256" key="1">
    <source>
        <dbReference type="ARBA" id="ARBA00022448"/>
    </source>
</evidence>
<keyword evidence="5 18" id="KW-1133">Transmembrane helix</keyword>
<keyword evidence="6" id="KW-0770">Synapse</keyword>
<keyword evidence="10" id="KW-0325">Glycoprotein</keyword>
<evidence type="ECO:0000256" key="17">
    <source>
        <dbReference type="PIRSR" id="PIRSR601508-3"/>
    </source>
</evidence>
<accession>A0AA89C8R7</accession>
<dbReference type="SUPFAM" id="SSF53822">
    <property type="entry name" value="Periplasmic binding protein-like I"/>
    <property type="match status" value="1"/>
</dbReference>
<evidence type="ECO:0000256" key="8">
    <source>
        <dbReference type="ARBA" id="ARBA00023136"/>
    </source>
</evidence>
<organism evidence="21 22">
    <name type="scientific">Pinctada imbricata</name>
    <name type="common">Atlantic pearl-oyster</name>
    <name type="synonym">Pinctada martensii</name>
    <dbReference type="NCBI Taxonomy" id="66713"/>
    <lineage>
        <taxon>Eukaryota</taxon>
        <taxon>Metazoa</taxon>
        <taxon>Spiralia</taxon>
        <taxon>Lophotrochozoa</taxon>
        <taxon>Mollusca</taxon>
        <taxon>Bivalvia</taxon>
        <taxon>Autobranchia</taxon>
        <taxon>Pteriomorphia</taxon>
        <taxon>Pterioida</taxon>
        <taxon>Pterioidea</taxon>
        <taxon>Pteriidae</taxon>
        <taxon>Pinctada</taxon>
    </lineage>
</organism>
<dbReference type="SMART" id="SM00918">
    <property type="entry name" value="Lig_chan-Glu_bd"/>
    <property type="match status" value="1"/>
</dbReference>
<feature type="disulfide bond" evidence="17">
    <location>
        <begin position="655"/>
        <end position="708"/>
    </location>
</feature>
<keyword evidence="9" id="KW-0675">Receptor</keyword>
<dbReference type="Gene3D" id="3.40.50.2300">
    <property type="match status" value="2"/>
</dbReference>
<evidence type="ECO:0000256" key="14">
    <source>
        <dbReference type="ARBA" id="ARBA00034104"/>
    </source>
</evidence>
<dbReference type="GO" id="GO:0045211">
    <property type="term" value="C:postsynaptic membrane"/>
    <property type="evidence" value="ECO:0007669"/>
    <property type="project" value="UniProtKB-SubCell"/>
</dbReference>
<comment type="caution">
    <text evidence="21">The sequence shown here is derived from an EMBL/GenBank/DDBJ whole genome shotgun (WGS) entry which is preliminary data.</text>
</comment>
<comment type="subcellular location">
    <subcellularLocation>
        <location evidence="14">Postsynaptic cell membrane</location>
        <topology evidence="14">Multi-pass membrane protein</topology>
    </subcellularLocation>
</comment>
<evidence type="ECO:0000256" key="12">
    <source>
        <dbReference type="ARBA" id="ARBA00023286"/>
    </source>
</evidence>
<keyword evidence="13" id="KW-0407">Ion channel</keyword>
<dbReference type="Pfam" id="PF01094">
    <property type="entry name" value="ANF_receptor"/>
    <property type="match status" value="1"/>
</dbReference>
<dbReference type="InterPro" id="IPR001508">
    <property type="entry name" value="Iono_Glu_rcpt_met"/>
</dbReference>
<feature type="transmembrane region" description="Helical" evidence="18">
    <location>
        <begin position="542"/>
        <end position="564"/>
    </location>
</feature>
<keyword evidence="1" id="KW-0813">Transport</keyword>
<feature type="binding site" evidence="15">
    <location>
        <position position="592"/>
    </location>
    <ligand>
        <name>L-glutamate</name>
        <dbReference type="ChEBI" id="CHEBI:29985"/>
    </ligand>
</feature>
<dbReference type="SUPFAM" id="SSF53850">
    <property type="entry name" value="Periplasmic binding protein-like II"/>
    <property type="match status" value="1"/>
</dbReference>
<reference evidence="21" key="1">
    <citation type="submission" date="2019-08" db="EMBL/GenBank/DDBJ databases">
        <title>The improved chromosome-level genome for the pearl oyster Pinctada fucata martensii using PacBio sequencing and Hi-C.</title>
        <authorList>
            <person name="Zheng Z."/>
        </authorList>
    </citation>
    <scope>NUCLEOTIDE SEQUENCE</scope>
    <source>
        <strain evidence="21">ZZ-2019</strain>
        <tissue evidence="21">Adductor muscle</tissue>
    </source>
</reference>
<feature type="transmembrane region" description="Helical" evidence="18">
    <location>
        <begin position="729"/>
        <end position="751"/>
    </location>
</feature>
<keyword evidence="4" id="KW-0732">Signal</keyword>
<evidence type="ECO:0000256" key="2">
    <source>
        <dbReference type="ARBA" id="ARBA00022475"/>
    </source>
</evidence>
<keyword evidence="11" id="KW-0628">Postsynaptic cell membrane</keyword>
<evidence type="ECO:0000313" key="21">
    <source>
        <dbReference type="EMBL" id="KAK3099876.1"/>
    </source>
</evidence>
<feature type="domain" description="Ionotropic glutamate receptor C-terminal" evidence="19">
    <location>
        <begin position="342"/>
        <end position="704"/>
    </location>
</feature>
<evidence type="ECO:0000256" key="15">
    <source>
        <dbReference type="PIRSR" id="PIRSR601508-1"/>
    </source>
</evidence>
<evidence type="ECO:0000256" key="9">
    <source>
        <dbReference type="ARBA" id="ARBA00023170"/>
    </source>
</evidence>